<keyword evidence="2" id="KW-0732">Signal</keyword>
<evidence type="ECO:0000313" key="3">
    <source>
        <dbReference type="EMBL" id="GMA41827.1"/>
    </source>
</evidence>
<evidence type="ECO:0000256" key="1">
    <source>
        <dbReference type="SAM" id="MobiDB-lite"/>
    </source>
</evidence>
<organism evidence="3 4">
    <name type="scientific">Mobilicoccus caccae</name>
    <dbReference type="NCBI Taxonomy" id="1859295"/>
    <lineage>
        <taxon>Bacteria</taxon>
        <taxon>Bacillati</taxon>
        <taxon>Actinomycetota</taxon>
        <taxon>Actinomycetes</taxon>
        <taxon>Micrococcales</taxon>
        <taxon>Dermatophilaceae</taxon>
        <taxon>Mobilicoccus</taxon>
    </lineage>
</organism>
<sequence length="526" mass="53437">MRRALAWGFAACAVLTPGSAGAVTSGVTHSMPASSTVAHAAPSTAGVPSGRHGDAFGASATGHATAAARPTLALADVTPTVAAPDTDVTVRVTVRNTTDDVATPTVSVGVGGRLATREDVARHASRPDDLPERARTTGTALAPDATATVAVTLPAEQLRLPRPYGVLPLTVSVSGLGPTGRMATFLPYQVIKEYEPLRLGVALPLTADPDPALLTGDAQARTQAWTRMLGPDSRAERTVRAAEATGATLVADPSLLGASPAATDATATPTPTPSPTPAETDPRTAFAARVAETGNDVWFLPPGDPDVSALASAAPTLPRPPVTPTTVPGTDRAALSVAWPAGSSTSRIRSAITDASSPGAVLMRESLSDADTERTGTASRRDDAGRRIVVADDRLSTDLTEVTEETAPAIAQRALADSVALLAESPGLDRSFLLLPERGLDPDTAGIVQVVRTLQAAPWISGVPTKDIVAAPATREPVTDPGTSPEAPASPLTGENVGEVLATAGLASGLRPSIGDGLIPPMSNRC</sequence>
<gene>
    <name evidence="3" type="ORF">GCM10025883_38720</name>
</gene>
<name>A0ABQ6IYP8_9MICO</name>
<keyword evidence="4" id="KW-1185">Reference proteome</keyword>
<dbReference type="EMBL" id="BSUO01000001">
    <property type="protein sequence ID" value="GMA41827.1"/>
    <property type="molecule type" value="Genomic_DNA"/>
</dbReference>
<feature type="compositionally biased region" description="Basic and acidic residues" evidence="1">
    <location>
        <begin position="371"/>
        <end position="384"/>
    </location>
</feature>
<feature type="chain" id="PRO_5047088654" evidence="2">
    <location>
        <begin position="23"/>
        <end position="526"/>
    </location>
</feature>
<evidence type="ECO:0000313" key="4">
    <source>
        <dbReference type="Proteomes" id="UP001157126"/>
    </source>
</evidence>
<protein>
    <submittedName>
        <fullName evidence="3">Uncharacterized protein</fullName>
    </submittedName>
</protein>
<feature type="region of interest" description="Disordered" evidence="1">
    <location>
        <begin position="473"/>
        <end position="493"/>
    </location>
</feature>
<feature type="region of interest" description="Disordered" evidence="1">
    <location>
        <begin position="254"/>
        <end position="282"/>
    </location>
</feature>
<accession>A0ABQ6IYP8</accession>
<dbReference type="Proteomes" id="UP001157126">
    <property type="component" value="Unassembled WGS sequence"/>
</dbReference>
<evidence type="ECO:0000256" key="2">
    <source>
        <dbReference type="SAM" id="SignalP"/>
    </source>
</evidence>
<proteinExistence type="predicted"/>
<feature type="signal peptide" evidence="2">
    <location>
        <begin position="1"/>
        <end position="22"/>
    </location>
</feature>
<reference evidence="4" key="1">
    <citation type="journal article" date="2019" name="Int. J. Syst. Evol. Microbiol.">
        <title>The Global Catalogue of Microorganisms (GCM) 10K type strain sequencing project: providing services to taxonomists for standard genome sequencing and annotation.</title>
        <authorList>
            <consortium name="The Broad Institute Genomics Platform"/>
            <consortium name="The Broad Institute Genome Sequencing Center for Infectious Disease"/>
            <person name="Wu L."/>
            <person name="Ma J."/>
        </authorList>
    </citation>
    <scope>NUCLEOTIDE SEQUENCE [LARGE SCALE GENOMIC DNA]</scope>
    <source>
        <strain evidence="4">NBRC 113072</strain>
    </source>
</reference>
<comment type="caution">
    <text evidence="3">The sequence shown here is derived from an EMBL/GenBank/DDBJ whole genome shotgun (WGS) entry which is preliminary data.</text>
</comment>
<feature type="region of interest" description="Disordered" evidence="1">
    <location>
        <begin position="364"/>
        <end position="384"/>
    </location>
</feature>
<feature type="compositionally biased region" description="Low complexity" evidence="1">
    <location>
        <begin position="258"/>
        <end position="269"/>
    </location>
</feature>